<dbReference type="EMBL" id="JAPEVB010000004">
    <property type="protein sequence ID" value="KAJ4390035.1"/>
    <property type="molecule type" value="Genomic_DNA"/>
</dbReference>
<evidence type="ECO:0000313" key="2">
    <source>
        <dbReference type="Proteomes" id="UP001140453"/>
    </source>
</evidence>
<sequence length="124" mass="13810">MKPFVDLKKAYDKTGDIEIASLMQVLCIAHYRIANQGVFAFAYRQLEKLGLLAVLDYSFDWVKHIRGSKIMRDEAPIAPLSSSSSTNPPTALLDPEELLNVSFSSGERIQVLTVYESSLAVFPD</sequence>
<keyword evidence="2" id="KW-1185">Reference proteome</keyword>
<organism evidence="1 2">
    <name type="scientific">Gnomoniopsis smithogilvyi</name>
    <dbReference type="NCBI Taxonomy" id="1191159"/>
    <lineage>
        <taxon>Eukaryota</taxon>
        <taxon>Fungi</taxon>
        <taxon>Dikarya</taxon>
        <taxon>Ascomycota</taxon>
        <taxon>Pezizomycotina</taxon>
        <taxon>Sordariomycetes</taxon>
        <taxon>Sordariomycetidae</taxon>
        <taxon>Diaporthales</taxon>
        <taxon>Gnomoniaceae</taxon>
        <taxon>Gnomoniopsis</taxon>
    </lineage>
</organism>
<proteinExistence type="predicted"/>
<gene>
    <name evidence="1" type="ORF">N0V93_007508</name>
</gene>
<evidence type="ECO:0000313" key="1">
    <source>
        <dbReference type="EMBL" id="KAJ4390035.1"/>
    </source>
</evidence>
<dbReference type="AlphaFoldDB" id="A0A9W9CWN7"/>
<name>A0A9W9CWN7_9PEZI</name>
<comment type="caution">
    <text evidence="1">The sequence shown here is derived from an EMBL/GenBank/DDBJ whole genome shotgun (WGS) entry which is preliminary data.</text>
</comment>
<accession>A0A9W9CWN7</accession>
<dbReference type="Proteomes" id="UP001140453">
    <property type="component" value="Unassembled WGS sequence"/>
</dbReference>
<reference evidence="1" key="1">
    <citation type="submission" date="2022-10" db="EMBL/GenBank/DDBJ databases">
        <title>Tapping the CABI collections for fungal endophytes: first genome assemblies for Collariella, Neodidymelliopsis, Ascochyta clinopodiicola, Didymella pomorum, Didymosphaeria variabile, Neocosmospora piperis and Neocucurbitaria cava.</title>
        <authorList>
            <person name="Hill R."/>
        </authorList>
    </citation>
    <scope>NUCLEOTIDE SEQUENCE</scope>
    <source>
        <strain evidence="1">IMI 355082</strain>
    </source>
</reference>
<protein>
    <submittedName>
        <fullName evidence="1">Uncharacterized protein</fullName>
    </submittedName>
</protein>